<dbReference type="Gene3D" id="3.40.50.2000">
    <property type="entry name" value="Glycogen Phosphorylase B"/>
    <property type="match status" value="1"/>
</dbReference>
<evidence type="ECO:0000259" key="1">
    <source>
        <dbReference type="Pfam" id="PF04101"/>
    </source>
</evidence>
<organism evidence="2 3">
    <name type="scientific">Tessaracoccus rhinocerotis</name>
    <dbReference type="NCBI Taxonomy" id="1689449"/>
    <lineage>
        <taxon>Bacteria</taxon>
        <taxon>Bacillati</taxon>
        <taxon>Actinomycetota</taxon>
        <taxon>Actinomycetes</taxon>
        <taxon>Propionibacteriales</taxon>
        <taxon>Propionibacteriaceae</taxon>
        <taxon>Tessaracoccus</taxon>
    </lineage>
</organism>
<dbReference type="GO" id="GO:0016758">
    <property type="term" value="F:hexosyltransferase activity"/>
    <property type="evidence" value="ECO:0007669"/>
    <property type="project" value="InterPro"/>
</dbReference>
<gene>
    <name evidence="2" type="ORF">FOJ82_12725</name>
</gene>
<dbReference type="EMBL" id="VKKG01000005">
    <property type="protein sequence ID" value="TRY17397.1"/>
    <property type="molecule type" value="Genomic_DNA"/>
</dbReference>
<dbReference type="Proteomes" id="UP000317638">
    <property type="component" value="Unassembled WGS sequence"/>
</dbReference>
<accession>A0A553JY84</accession>
<evidence type="ECO:0000313" key="3">
    <source>
        <dbReference type="Proteomes" id="UP000317638"/>
    </source>
</evidence>
<dbReference type="PANTHER" id="PTHR21015:SF28">
    <property type="entry name" value="SLL1722 PROTEIN"/>
    <property type="match status" value="1"/>
</dbReference>
<dbReference type="InterPro" id="IPR007235">
    <property type="entry name" value="Glyco_trans_28_C"/>
</dbReference>
<dbReference type="SUPFAM" id="SSF53756">
    <property type="entry name" value="UDP-Glycosyltransferase/glycogen phosphorylase"/>
    <property type="match status" value="1"/>
</dbReference>
<protein>
    <submittedName>
        <fullName evidence="2">Glycosyl transferase</fullName>
    </submittedName>
</protein>
<dbReference type="OrthoDB" id="9802126at2"/>
<reference evidence="2 3" key="1">
    <citation type="submission" date="2019-07" db="EMBL/GenBank/DDBJ databases">
        <authorList>
            <person name="Zhou L.-Y."/>
        </authorList>
    </citation>
    <scope>NUCLEOTIDE SEQUENCE [LARGE SCALE GENOMIC DNA]</scope>
    <source>
        <strain evidence="2 3">YIM 101269</strain>
    </source>
</reference>
<keyword evidence="3" id="KW-1185">Reference proteome</keyword>
<evidence type="ECO:0000313" key="2">
    <source>
        <dbReference type="EMBL" id="TRY17397.1"/>
    </source>
</evidence>
<name>A0A553JY84_9ACTN</name>
<keyword evidence="2" id="KW-0808">Transferase</keyword>
<comment type="caution">
    <text evidence="2">The sequence shown here is derived from an EMBL/GenBank/DDBJ whole genome shotgun (WGS) entry which is preliminary data.</text>
</comment>
<sequence>MLLKVAMYSHDSVGLGHARRNRAIAHALAEYLPALTGQEVSGFLIAGHPDATQDSLPAGWDWLVLPGYARVAEGYAARSLGFAVEELVDLRAAAVRAALEAVGPDLFIADRHPFGVGDELRPALEMLRARHQTTTILGMREVLDTPSVVQQEWEDIGGAEAAAAMYDAVWIYGDEAVHNPLATGELPALFTDRAYFTGYLSKGRPADVGEDAEVPYVLTIVGGGSDGGHITRAAAAARVPPGHRHLIVTGPQMPSDDVRAARSLAAANLDAGRIKVLHSASNVPALIREAAAVVSMAGYNSLAEVMATSTPALVVPRNTRRAEQPMRASDLAALGAVDVLPAERLSPTALGEWFAGAVHRRTTREGIRLDGLAEVGRLAAELINSRHSDVKVPDHAA</sequence>
<dbReference type="PANTHER" id="PTHR21015">
    <property type="entry name" value="UDP-N-ACETYLGLUCOSAMINE--N-ACETYLMURAMYL-(PENTAPEPTIDE) PYROPHOSPHORYL-UNDECAPRENOL N-ACETYLGLUCOSAMINE TRANSFERASE 1"/>
    <property type="match status" value="1"/>
</dbReference>
<dbReference type="AlphaFoldDB" id="A0A553JY84"/>
<feature type="domain" description="Glycosyl transferase family 28 C-terminal" evidence="1">
    <location>
        <begin position="247"/>
        <end position="351"/>
    </location>
</feature>
<proteinExistence type="predicted"/>
<dbReference type="Pfam" id="PF04101">
    <property type="entry name" value="Glyco_tran_28_C"/>
    <property type="match status" value="1"/>
</dbReference>